<dbReference type="InterPro" id="IPR036291">
    <property type="entry name" value="NAD(P)-bd_dom_sf"/>
</dbReference>
<evidence type="ECO:0000313" key="5">
    <source>
        <dbReference type="Proteomes" id="UP001319080"/>
    </source>
</evidence>
<comment type="similarity">
    <text evidence="1 3">Belongs to the short-chain dehydrogenases/reductases (SDR) family.</text>
</comment>
<dbReference type="PRINTS" id="PR00080">
    <property type="entry name" value="SDRFAMILY"/>
</dbReference>
<dbReference type="InterPro" id="IPR020904">
    <property type="entry name" value="Sc_DH/Rdtase_CS"/>
</dbReference>
<dbReference type="PANTHER" id="PTHR43115:SF4">
    <property type="entry name" value="DEHYDROGENASE_REDUCTASE SDR FAMILY MEMBER 11"/>
    <property type="match status" value="1"/>
</dbReference>
<keyword evidence="2" id="KW-0560">Oxidoreductase</keyword>
<dbReference type="Gene3D" id="3.40.50.720">
    <property type="entry name" value="NAD(P)-binding Rossmann-like Domain"/>
    <property type="match status" value="1"/>
</dbReference>
<dbReference type="Proteomes" id="UP001319080">
    <property type="component" value="Unassembled WGS sequence"/>
</dbReference>
<dbReference type="InterPro" id="IPR002347">
    <property type="entry name" value="SDR_fam"/>
</dbReference>
<dbReference type="PRINTS" id="PR00081">
    <property type="entry name" value="GDHRDH"/>
</dbReference>
<protein>
    <submittedName>
        <fullName evidence="4">SDR family oxidoreductase</fullName>
    </submittedName>
</protein>
<evidence type="ECO:0000256" key="3">
    <source>
        <dbReference type="RuleBase" id="RU000363"/>
    </source>
</evidence>
<organism evidence="4 5">
    <name type="scientific">Dawidia cretensis</name>
    <dbReference type="NCBI Taxonomy" id="2782350"/>
    <lineage>
        <taxon>Bacteria</taxon>
        <taxon>Pseudomonadati</taxon>
        <taxon>Bacteroidota</taxon>
        <taxon>Cytophagia</taxon>
        <taxon>Cytophagales</taxon>
        <taxon>Chryseotaleaceae</taxon>
        <taxon>Dawidia</taxon>
    </lineage>
</organism>
<comment type="caution">
    <text evidence="4">The sequence shown here is derived from an EMBL/GenBank/DDBJ whole genome shotgun (WGS) entry which is preliminary data.</text>
</comment>
<dbReference type="FunFam" id="3.40.50.720:FF:000047">
    <property type="entry name" value="NADP-dependent L-serine/L-allo-threonine dehydrogenase"/>
    <property type="match status" value="1"/>
</dbReference>
<dbReference type="PROSITE" id="PS00061">
    <property type="entry name" value="ADH_SHORT"/>
    <property type="match status" value="1"/>
</dbReference>
<dbReference type="Pfam" id="PF00106">
    <property type="entry name" value="adh_short"/>
    <property type="match status" value="1"/>
</dbReference>
<evidence type="ECO:0000313" key="4">
    <source>
        <dbReference type="EMBL" id="MBT1712014.1"/>
    </source>
</evidence>
<dbReference type="EMBL" id="JAHESE010000047">
    <property type="protein sequence ID" value="MBT1712014.1"/>
    <property type="molecule type" value="Genomic_DNA"/>
</dbReference>
<reference evidence="4 5" key="1">
    <citation type="submission" date="2021-05" db="EMBL/GenBank/DDBJ databases">
        <title>A Polyphasic approach of four new species of the genus Ohtaekwangia: Ohtaekwangia histidinii sp. nov., Ohtaekwangia cretensis sp. nov., Ohtaekwangia indiensis sp. nov., Ohtaekwangia reichenbachii sp. nov. from diverse environment.</title>
        <authorList>
            <person name="Octaviana S."/>
        </authorList>
    </citation>
    <scope>NUCLEOTIDE SEQUENCE [LARGE SCALE GENOMIC DNA]</scope>
    <source>
        <strain evidence="4 5">PWU5</strain>
    </source>
</reference>
<keyword evidence="5" id="KW-1185">Reference proteome</keyword>
<dbReference type="SUPFAM" id="SSF51735">
    <property type="entry name" value="NAD(P)-binding Rossmann-fold domains"/>
    <property type="match status" value="1"/>
</dbReference>
<dbReference type="AlphaFoldDB" id="A0AAP2E4E4"/>
<name>A0AAP2E4E4_9BACT</name>
<accession>A0AAP2E4E4</accession>
<evidence type="ECO:0000256" key="2">
    <source>
        <dbReference type="ARBA" id="ARBA00023002"/>
    </source>
</evidence>
<dbReference type="PANTHER" id="PTHR43115">
    <property type="entry name" value="DEHYDROGENASE/REDUCTASE SDR FAMILY MEMBER 11"/>
    <property type="match status" value="1"/>
</dbReference>
<gene>
    <name evidence="4" type="ORF">KK062_27475</name>
</gene>
<dbReference type="GO" id="GO:0016616">
    <property type="term" value="F:oxidoreductase activity, acting on the CH-OH group of donors, NAD or NADP as acceptor"/>
    <property type="evidence" value="ECO:0007669"/>
    <property type="project" value="UniProtKB-ARBA"/>
</dbReference>
<dbReference type="RefSeq" id="WP_254087582.1">
    <property type="nucleotide sequence ID" value="NZ_JAHESE010000047.1"/>
</dbReference>
<proteinExistence type="inferred from homology"/>
<evidence type="ECO:0000256" key="1">
    <source>
        <dbReference type="ARBA" id="ARBA00006484"/>
    </source>
</evidence>
<sequence length="246" mass="25897">METKLTGKVVAVTGASSGIGKAIALVLAKQGAKLVLGARRADQLEKIEAEIQTAGGEAISVVTDVSVRTDLLNLVQQSCDHFGRLDVIVNNAGVAPLSRIDAVDVAGWEAMIDINLKGVLYGMAAAIPVFQKQQSGHIVNIISTSGLKISPTMGVYAATKNAVRTVTEAFRQESDGKIRITGISPGVVNTELAQSIRDSKTRDSIQSFMDTMSISPESIAHTVAFAISQPADVEIGDITIRPSVQN</sequence>